<dbReference type="SUPFAM" id="SSF56219">
    <property type="entry name" value="DNase I-like"/>
    <property type="match status" value="1"/>
</dbReference>
<dbReference type="InterPro" id="IPR036691">
    <property type="entry name" value="Endo/exonu/phosph_ase_sf"/>
</dbReference>
<gene>
    <name evidence="3" type="ORF">Tci_063385</name>
</gene>
<dbReference type="Gene3D" id="3.30.420.10">
    <property type="entry name" value="Ribonuclease H-like superfamily/Ribonuclease H"/>
    <property type="match status" value="1"/>
</dbReference>
<dbReference type="GO" id="GO:0003676">
    <property type="term" value="F:nucleic acid binding"/>
    <property type="evidence" value="ECO:0007669"/>
    <property type="project" value="InterPro"/>
</dbReference>
<dbReference type="SUPFAM" id="SSF53098">
    <property type="entry name" value="Ribonuclease H-like"/>
    <property type="match status" value="1"/>
</dbReference>
<dbReference type="EMBL" id="BKCJ010010398">
    <property type="protein sequence ID" value="GEU91407.1"/>
    <property type="molecule type" value="Genomic_DNA"/>
</dbReference>
<dbReference type="PANTHER" id="PTHR33116">
    <property type="entry name" value="REVERSE TRANSCRIPTASE ZINC-BINDING DOMAIN-CONTAINING PROTEIN-RELATED-RELATED"/>
    <property type="match status" value="1"/>
</dbReference>
<comment type="caution">
    <text evidence="3">The sequence shown here is derived from an EMBL/GenBank/DDBJ whole genome shotgun (WGS) entry which is preliminary data.</text>
</comment>
<name>A0A6L2P0M2_TANCI</name>
<accession>A0A6L2P0M2</accession>
<feature type="non-terminal residue" evidence="3">
    <location>
        <position position="1"/>
    </location>
</feature>
<dbReference type="PANTHER" id="PTHR33116:SF80">
    <property type="entry name" value="REVERSE TRANSCRIPTASE ZINC-BINDING DOMAIN-CONTAINING PROTEIN"/>
    <property type="match status" value="1"/>
</dbReference>
<dbReference type="PROSITE" id="PS50994">
    <property type="entry name" value="INTEGRASE"/>
    <property type="match status" value="1"/>
</dbReference>
<evidence type="ECO:0000313" key="3">
    <source>
        <dbReference type="EMBL" id="GEU91407.1"/>
    </source>
</evidence>
<dbReference type="Gene3D" id="3.60.10.10">
    <property type="entry name" value="Endonuclease/exonuclease/phosphatase"/>
    <property type="match status" value="1"/>
</dbReference>
<dbReference type="AlphaFoldDB" id="A0A6L2P0M2"/>
<feature type="region of interest" description="Disordered" evidence="1">
    <location>
        <begin position="175"/>
        <end position="201"/>
    </location>
</feature>
<dbReference type="InterPro" id="IPR012337">
    <property type="entry name" value="RNaseH-like_sf"/>
</dbReference>
<dbReference type="InterPro" id="IPR001584">
    <property type="entry name" value="Integrase_cat-core"/>
</dbReference>
<evidence type="ECO:0000256" key="1">
    <source>
        <dbReference type="SAM" id="MobiDB-lite"/>
    </source>
</evidence>
<dbReference type="GO" id="GO:0015074">
    <property type="term" value="P:DNA integration"/>
    <property type="evidence" value="ECO:0007669"/>
    <property type="project" value="InterPro"/>
</dbReference>
<feature type="compositionally biased region" description="Basic and acidic residues" evidence="1">
    <location>
        <begin position="175"/>
        <end position="185"/>
    </location>
</feature>
<feature type="domain" description="Integrase catalytic" evidence="2">
    <location>
        <begin position="1"/>
        <end position="105"/>
    </location>
</feature>
<protein>
    <recommendedName>
        <fullName evidence="2">Integrase catalytic domain-containing protein</fullName>
    </recommendedName>
</protein>
<proteinExistence type="predicted"/>
<sequence length="731" mass="84540">FGVPMALISDRGTYFCNFQLERALQKYEVIHKLSKAYHPQTNRQTEVTNGTIKSILERDKDFKVGHKVLLFNSRLRMHPGKLKSKWYGPNVVKTVYPYGAMEITDKNMFSFKVNGQRLKKFYSVHIEGEDDEVIEFEGDKTEKRKTLEEEEAIKRKEEEKKIRRKMVQMDLEGKKWDEDRKKENDNDTQNEENSESDEDDIVAEDLYMHKRVSGNLPWVIMRDMNVTLKLEESSNRGSNITKDMEDFKDCINLVEAENIRSSGFFYTWTMSLRNPDNSILKKLDRVMVSEGFLMEFEGSHAIFQPFMVSDHSLAILNIPYSCPKKPKSFRFANYTADKPEFISEAQVEKDPYNKLIKSKAISVLDEYNEAVKDEEKLLAQKARVDWLNKGDKNSSFFHKVIKGRRSKNRVATICDENGIYYEGDDVPIQFVKHFQQFLGQPSSTIIITMSEDLFCNVLNLEEAIWMVREVNNNEIKDAMFDIRDNRAPGPDGYTSFFKRAWKVVENDVCDAIKEPIACCNVLYKGIRKVITNRIKGALNILRGYGRKNGAKRCAMKIDLQKAYDTVLKEFSDASGLFPNLNISTLFFRSLNHAEKESIKSIMQFKEGCLLTKYLGVPLITKRLSVKGCQVLIDRIRGKTKDWEKTKKMNLKKVWCKWEDIVKDSIEKRNGNNIWNAVRRFSLAAVNADFIIELSPLGLNVGTEWFLTDPLNFSTGLGRNGMVMFRSGKDAN</sequence>
<dbReference type="InterPro" id="IPR036397">
    <property type="entry name" value="RNaseH_sf"/>
</dbReference>
<feature type="compositionally biased region" description="Acidic residues" evidence="1">
    <location>
        <begin position="186"/>
        <end position="201"/>
    </location>
</feature>
<evidence type="ECO:0000259" key="2">
    <source>
        <dbReference type="PROSITE" id="PS50994"/>
    </source>
</evidence>
<reference evidence="3" key="1">
    <citation type="journal article" date="2019" name="Sci. Rep.">
        <title>Draft genome of Tanacetum cinerariifolium, the natural source of mosquito coil.</title>
        <authorList>
            <person name="Yamashiro T."/>
            <person name="Shiraishi A."/>
            <person name="Satake H."/>
            <person name="Nakayama K."/>
        </authorList>
    </citation>
    <scope>NUCLEOTIDE SEQUENCE</scope>
</reference>
<organism evidence="3">
    <name type="scientific">Tanacetum cinerariifolium</name>
    <name type="common">Dalmatian daisy</name>
    <name type="synonym">Chrysanthemum cinerariifolium</name>
    <dbReference type="NCBI Taxonomy" id="118510"/>
    <lineage>
        <taxon>Eukaryota</taxon>
        <taxon>Viridiplantae</taxon>
        <taxon>Streptophyta</taxon>
        <taxon>Embryophyta</taxon>
        <taxon>Tracheophyta</taxon>
        <taxon>Spermatophyta</taxon>
        <taxon>Magnoliopsida</taxon>
        <taxon>eudicotyledons</taxon>
        <taxon>Gunneridae</taxon>
        <taxon>Pentapetalae</taxon>
        <taxon>asterids</taxon>
        <taxon>campanulids</taxon>
        <taxon>Asterales</taxon>
        <taxon>Asteraceae</taxon>
        <taxon>Asteroideae</taxon>
        <taxon>Anthemideae</taxon>
        <taxon>Anthemidinae</taxon>
        <taxon>Tanacetum</taxon>
    </lineage>
</organism>